<dbReference type="CDD" id="cd06464">
    <property type="entry name" value="ACD_sHsps-like"/>
    <property type="match status" value="1"/>
</dbReference>
<gene>
    <name evidence="6" type="ORF">WJX72_006127</name>
</gene>
<organism evidence="6 7">
    <name type="scientific">[Myrmecia] bisecta</name>
    <dbReference type="NCBI Taxonomy" id="41462"/>
    <lineage>
        <taxon>Eukaryota</taxon>
        <taxon>Viridiplantae</taxon>
        <taxon>Chlorophyta</taxon>
        <taxon>core chlorophytes</taxon>
        <taxon>Trebouxiophyceae</taxon>
        <taxon>Trebouxiales</taxon>
        <taxon>Trebouxiaceae</taxon>
        <taxon>Myrmecia</taxon>
    </lineage>
</organism>
<dbReference type="AlphaFoldDB" id="A0AAW1QS34"/>
<dbReference type="Gene3D" id="1.20.1250.20">
    <property type="entry name" value="MFS general substrate transporter like domains"/>
    <property type="match status" value="2"/>
</dbReference>
<evidence type="ECO:0000313" key="6">
    <source>
        <dbReference type="EMBL" id="KAK9823877.1"/>
    </source>
</evidence>
<keyword evidence="4" id="KW-0812">Transmembrane</keyword>
<feature type="compositionally biased region" description="Basic and acidic residues" evidence="3">
    <location>
        <begin position="482"/>
        <end position="491"/>
    </location>
</feature>
<dbReference type="Gene3D" id="2.60.40.790">
    <property type="match status" value="1"/>
</dbReference>
<dbReference type="InterPro" id="IPR002068">
    <property type="entry name" value="A-crystallin/Hsp20_dom"/>
</dbReference>
<evidence type="ECO:0000256" key="2">
    <source>
        <dbReference type="RuleBase" id="RU003616"/>
    </source>
</evidence>
<dbReference type="EMBL" id="JALJOR010000002">
    <property type="protein sequence ID" value="KAK9823877.1"/>
    <property type="molecule type" value="Genomic_DNA"/>
</dbReference>
<comment type="caution">
    <text evidence="6">The sequence shown here is derived from an EMBL/GenBank/DDBJ whole genome shotgun (WGS) entry which is preliminary data.</text>
</comment>
<accession>A0AAW1QS34</accession>
<dbReference type="InterPro" id="IPR036259">
    <property type="entry name" value="MFS_trans_sf"/>
</dbReference>
<feature type="transmembrane region" description="Helical" evidence="4">
    <location>
        <begin position="119"/>
        <end position="142"/>
    </location>
</feature>
<keyword evidence="4" id="KW-0472">Membrane</keyword>
<feature type="transmembrane region" description="Helical" evidence="4">
    <location>
        <begin position="46"/>
        <end position="67"/>
    </location>
</feature>
<feature type="transmembrane region" description="Helical" evidence="4">
    <location>
        <begin position="312"/>
        <end position="331"/>
    </location>
</feature>
<keyword evidence="4" id="KW-1133">Transmembrane helix</keyword>
<sequence length="560" mass="59884">MPNYIYLTQGHSNKLVGLAEGIQGTCNALSAIPAGRLADKTRRDTLLRFFGAVGIVSIVTLAAAVLVPNHTLHLGSLALNSSYVLLCCGLALAGSTNGGASVSDALFADSIATGARSKYFTALFASVLAAASVGPLLGALLFTLHGNRWDVHTLQIIILWGIGLALLPIGCMFFFNDDKSLGAESEAHLHEPLLGASPAAEADAEAGEAAPLHPDSAPVSGDKQAAAEPSAVPPRGTQRLSSAWIPYILASSDFVAGIASGMTIKFFPIFFLEAVQLPPIQVSVIMAATPLAIALMSAAVQPLSHTLGRAQTCLLTRLVAVVLLFYMGLVPTIWTRLAIIIPVFVVRGATSNCSYGLRKSILMDFVPKTKRATWNSLESVMVFGWSGSAFVGGLLVDSCGFDITFIITAVLQLELMSAWEKAASSSNFGRPDAWEQAINSMGLPLDMITTKTDYTVIADVPGLDREDIKVRVNQERQLTISGERKRPEPAKPTEGGSEDEDAADKRRQRFERRFGRFSRTFTLPRDADVKSISASVERGVLTLTVKRLEKDPDVTDIPIF</sequence>
<name>A0AAW1QS34_9CHLO</name>
<dbReference type="Pfam" id="PF00011">
    <property type="entry name" value="HSP20"/>
    <property type="match status" value="1"/>
</dbReference>
<feature type="transmembrane region" description="Helical" evidence="4">
    <location>
        <begin position="83"/>
        <end position="107"/>
    </location>
</feature>
<evidence type="ECO:0000313" key="7">
    <source>
        <dbReference type="Proteomes" id="UP001489004"/>
    </source>
</evidence>
<feature type="region of interest" description="Disordered" evidence="3">
    <location>
        <begin position="205"/>
        <end position="237"/>
    </location>
</feature>
<dbReference type="SUPFAM" id="SSF103473">
    <property type="entry name" value="MFS general substrate transporter"/>
    <property type="match status" value="1"/>
</dbReference>
<dbReference type="PANTHER" id="PTHR23525">
    <property type="entry name" value="TRANSPORTER, PUTATIVE-RELATED"/>
    <property type="match status" value="1"/>
</dbReference>
<dbReference type="InterPro" id="IPR011701">
    <property type="entry name" value="MFS"/>
</dbReference>
<reference evidence="6 7" key="1">
    <citation type="journal article" date="2024" name="Nat. Commun.">
        <title>Phylogenomics reveals the evolutionary origins of lichenization in chlorophyte algae.</title>
        <authorList>
            <person name="Puginier C."/>
            <person name="Libourel C."/>
            <person name="Otte J."/>
            <person name="Skaloud P."/>
            <person name="Haon M."/>
            <person name="Grisel S."/>
            <person name="Petersen M."/>
            <person name="Berrin J.G."/>
            <person name="Delaux P.M."/>
            <person name="Dal Grande F."/>
            <person name="Keller J."/>
        </authorList>
    </citation>
    <scope>NUCLEOTIDE SEQUENCE [LARGE SCALE GENOMIC DNA]</scope>
    <source>
        <strain evidence="6 7">SAG 2043</strain>
    </source>
</reference>
<protein>
    <recommendedName>
        <fullName evidence="5">SHSP domain-containing protein</fullName>
    </recommendedName>
</protein>
<feature type="domain" description="SHSP" evidence="5">
    <location>
        <begin position="436"/>
        <end position="560"/>
    </location>
</feature>
<dbReference type="PROSITE" id="PS01031">
    <property type="entry name" value="SHSP"/>
    <property type="match status" value="1"/>
</dbReference>
<evidence type="ECO:0000256" key="4">
    <source>
        <dbReference type="SAM" id="Phobius"/>
    </source>
</evidence>
<feature type="transmembrane region" description="Helical" evidence="4">
    <location>
        <begin position="154"/>
        <end position="175"/>
    </location>
</feature>
<comment type="similarity">
    <text evidence="1 2">Belongs to the small heat shock protein (HSP20) family.</text>
</comment>
<dbReference type="Proteomes" id="UP001489004">
    <property type="component" value="Unassembled WGS sequence"/>
</dbReference>
<feature type="region of interest" description="Disordered" evidence="3">
    <location>
        <begin position="476"/>
        <end position="509"/>
    </location>
</feature>
<dbReference type="Pfam" id="PF07690">
    <property type="entry name" value="MFS_1"/>
    <property type="match status" value="1"/>
</dbReference>
<dbReference type="SUPFAM" id="SSF49764">
    <property type="entry name" value="HSP20-like chaperones"/>
    <property type="match status" value="1"/>
</dbReference>
<feature type="transmembrane region" description="Helical" evidence="4">
    <location>
        <begin position="244"/>
        <end position="268"/>
    </location>
</feature>
<proteinExistence type="inferred from homology"/>
<evidence type="ECO:0000256" key="3">
    <source>
        <dbReference type="SAM" id="MobiDB-lite"/>
    </source>
</evidence>
<dbReference type="PANTHER" id="PTHR23525:SF1">
    <property type="entry name" value="NODULIN-LIKE DOMAIN-CONTAINING PROTEIN"/>
    <property type="match status" value="1"/>
</dbReference>
<feature type="transmembrane region" description="Helical" evidence="4">
    <location>
        <begin position="280"/>
        <end position="300"/>
    </location>
</feature>
<dbReference type="InterPro" id="IPR008978">
    <property type="entry name" value="HSP20-like_chaperone"/>
</dbReference>
<keyword evidence="7" id="KW-1185">Reference proteome</keyword>
<dbReference type="GO" id="GO:0022857">
    <property type="term" value="F:transmembrane transporter activity"/>
    <property type="evidence" value="ECO:0007669"/>
    <property type="project" value="InterPro"/>
</dbReference>
<evidence type="ECO:0000256" key="1">
    <source>
        <dbReference type="PROSITE-ProRule" id="PRU00285"/>
    </source>
</evidence>
<evidence type="ECO:0000259" key="5">
    <source>
        <dbReference type="PROSITE" id="PS01031"/>
    </source>
</evidence>